<feature type="region of interest" description="Disordered" evidence="1">
    <location>
        <begin position="140"/>
        <end position="172"/>
    </location>
</feature>
<evidence type="ECO:0000313" key="2">
    <source>
        <dbReference type="EMBL" id="GFA20615.1"/>
    </source>
</evidence>
<organism evidence="2">
    <name type="scientific">Tanacetum cinerariifolium</name>
    <name type="common">Dalmatian daisy</name>
    <name type="synonym">Chrysanthemum cinerariifolium</name>
    <dbReference type="NCBI Taxonomy" id="118510"/>
    <lineage>
        <taxon>Eukaryota</taxon>
        <taxon>Viridiplantae</taxon>
        <taxon>Streptophyta</taxon>
        <taxon>Embryophyta</taxon>
        <taxon>Tracheophyta</taxon>
        <taxon>Spermatophyta</taxon>
        <taxon>Magnoliopsida</taxon>
        <taxon>eudicotyledons</taxon>
        <taxon>Gunneridae</taxon>
        <taxon>Pentapetalae</taxon>
        <taxon>asterids</taxon>
        <taxon>campanulids</taxon>
        <taxon>Asterales</taxon>
        <taxon>Asteraceae</taxon>
        <taxon>Asteroideae</taxon>
        <taxon>Anthemideae</taxon>
        <taxon>Anthemidinae</taxon>
        <taxon>Tanacetum</taxon>
    </lineage>
</organism>
<feature type="region of interest" description="Disordered" evidence="1">
    <location>
        <begin position="91"/>
        <end position="125"/>
    </location>
</feature>
<reference evidence="2" key="1">
    <citation type="journal article" date="2019" name="Sci. Rep.">
        <title>Draft genome of Tanacetum cinerariifolium, the natural source of mosquito coil.</title>
        <authorList>
            <person name="Yamashiro T."/>
            <person name="Shiraishi A."/>
            <person name="Satake H."/>
            <person name="Nakayama K."/>
        </authorList>
    </citation>
    <scope>NUCLEOTIDE SEQUENCE</scope>
</reference>
<sequence length="290" mass="33453">LDFATPVIEQNVIESLEAAVLTKSSSQPKSTYATAESLSEFELTKILMDKMEEHKSYLIADYKKELYDALVKSYNTKKDLFDTYCEEAESSRDLKSKESKSSSSSKGTSRSHHNSFGKSAHAEEPSHTVYDLGVRQNQEFDMGNNDEQPNDKATPRVNWFKKPERPLTPNPDWDKRQHEILVGPAFNLLKVTCKSRTELEYYFEECYKATTEQLDWHNPKGKQYSFDLRKPFLLILDDQGRQVIPQDYFINNNLEYLKGGSLSRQYLTSVTKTKAATYEVNWIEDIVPNI</sequence>
<dbReference type="AlphaFoldDB" id="A0A699JB70"/>
<comment type="caution">
    <text evidence="2">The sequence shown here is derived from an EMBL/GenBank/DDBJ whole genome shotgun (WGS) entry which is preliminary data.</text>
</comment>
<feature type="non-terminal residue" evidence="2">
    <location>
        <position position="1"/>
    </location>
</feature>
<feature type="compositionally biased region" description="Basic and acidic residues" evidence="1">
    <location>
        <begin position="91"/>
        <end position="100"/>
    </location>
</feature>
<proteinExistence type="predicted"/>
<gene>
    <name evidence="2" type="ORF">Tci_592587</name>
</gene>
<name>A0A699JB70_TANCI</name>
<protein>
    <submittedName>
        <fullName evidence="2">Uncharacterized protein</fullName>
    </submittedName>
</protein>
<evidence type="ECO:0000256" key="1">
    <source>
        <dbReference type="SAM" id="MobiDB-lite"/>
    </source>
</evidence>
<dbReference type="EMBL" id="BKCJ010385455">
    <property type="protein sequence ID" value="GFA20615.1"/>
    <property type="molecule type" value="Genomic_DNA"/>
</dbReference>
<accession>A0A699JB70</accession>